<keyword evidence="2" id="KW-0614">Plasmid</keyword>
<geneLocation type="plasmid" evidence="2 3">
    <name>pQBR103</name>
</geneLocation>
<sequence>MPMLVSMIGALAQPVALAMSLYSSAESLTTVMLHQEAPVAKVATVKAVAATKEELSEITAPGIQLSQYLTPAGKASMCAALAQTLGTKSTSAAMNQAMRDCYPEASSNKGVESTPSTKAL</sequence>
<reference evidence="2 3" key="1">
    <citation type="journal article" date="2007" name="ISME J.">
        <title>Sequence-based analysis of pQBR103; a representative of a unique, transfer-proficient mega plasmid resident in the microbial community of sugar beet.</title>
        <authorList>
            <person name="Tett A."/>
            <person name="Spiers A.J."/>
            <person name="Crossman L.C."/>
            <person name="Ager D."/>
            <person name="Ciric L."/>
            <person name="Dow J.M."/>
            <person name="Fry J.C."/>
            <person name="Harris D."/>
            <person name="Lilley A."/>
            <person name="Oliver A."/>
            <person name="Parkhill J."/>
            <person name="Quail M.A."/>
            <person name="Rainey P.B."/>
            <person name="Saunders N.J."/>
            <person name="Seeger K."/>
            <person name="Snyder L.A.S."/>
            <person name="Squares R."/>
            <person name="Thomas C.M."/>
            <person name="Turner S.L."/>
            <person name="Zhang X.-X."/>
            <person name="Field D."/>
            <person name="Bailey M.J."/>
        </authorList>
    </citation>
    <scope>NUCLEOTIDE SEQUENCE [LARGE SCALE GENOMIC DNA]</scope>
    <source>
        <strain evidence="2 3">SBW25</strain>
    </source>
</reference>
<proteinExistence type="predicted"/>
<keyword evidence="1" id="KW-0732">Signal</keyword>
<name>A4V7P9_PSEFS</name>
<dbReference type="Proteomes" id="UP000002332">
    <property type="component" value="Plasmid pQBR103"/>
</dbReference>
<evidence type="ECO:0000256" key="1">
    <source>
        <dbReference type="SAM" id="SignalP"/>
    </source>
</evidence>
<feature type="chain" id="PRO_5002673904" evidence="1">
    <location>
        <begin position="26"/>
        <end position="120"/>
    </location>
</feature>
<accession>A4V7P9</accession>
<evidence type="ECO:0000313" key="3">
    <source>
        <dbReference type="Proteomes" id="UP000002332"/>
    </source>
</evidence>
<feature type="signal peptide" evidence="1">
    <location>
        <begin position="1"/>
        <end position="25"/>
    </location>
</feature>
<dbReference type="AlphaFoldDB" id="A4V7P9"/>
<dbReference type="EMBL" id="AM235768">
    <property type="protein sequence ID" value="CAM96172.1"/>
    <property type="molecule type" value="Genomic_DNA"/>
</dbReference>
<gene>
    <name evidence="2" type="ordered locus">pQBR0140</name>
</gene>
<organism evidence="2 3">
    <name type="scientific">Pseudomonas fluorescens (strain SBW25)</name>
    <dbReference type="NCBI Taxonomy" id="216595"/>
    <lineage>
        <taxon>Bacteria</taxon>
        <taxon>Pseudomonadati</taxon>
        <taxon>Pseudomonadota</taxon>
        <taxon>Gammaproteobacteria</taxon>
        <taxon>Pseudomonadales</taxon>
        <taxon>Pseudomonadaceae</taxon>
        <taxon>Pseudomonas</taxon>
    </lineage>
</organism>
<protein>
    <submittedName>
        <fullName evidence="2">Exported protein</fullName>
    </submittedName>
</protein>
<evidence type="ECO:0000313" key="2">
    <source>
        <dbReference type="EMBL" id="CAM96172.1"/>
    </source>
</evidence>